<keyword evidence="3" id="KW-0732">Signal</keyword>
<evidence type="ECO:0000259" key="7">
    <source>
        <dbReference type="Pfam" id="PF14322"/>
    </source>
</evidence>
<name>A0A3E1PAA4_9BACT</name>
<dbReference type="Gene3D" id="1.25.40.390">
    <property type="match status" value="1"/>
</dbReference>
<gene>
    <name evidence="8" type="ORF">DXN04_05525</name>
</gene>
<evidence type="ECO:0000256" key="2">
    <source>
        <dbReference type="ARBA" id="ARBA00006275"/>
    </source>
</evidence>
<reference evidence="8 9" key="1">
    <citation type="submission" date="2018-08" db="EMBL/GenBank/DDBJ databases">
        <title>Chitinophaga sp. K20C18050901, a novel bacterium isolated from forest soil.</title>
        <authorList>
            <person name="Wang C."/>
        </authorList>
    </citation>
    <scope>NUCLEOTIDE SEQUENCE [LARGE SCALE GENOMIC DNA]</scope>
    <source>
        <strain evidence="8 9">K20C18050901</strain>
    </source>
</reference>
<sequence>MKVCIAVLLTILIISCNKLIDVGDPGNSVIGKKVFSHDTSALSAVSGIYSKIMVSFPNILNAGISICAGLSADEIQPNNSGNSMTEFYTNTISTQSSFNRIYLWYYGYTLIYQTNACIEGIVNSNKLSEDVSNQLLGEVYFFRALIYFQMIQLYGNVPLVVSTNYEDNARLKRTETNVIFSQIKEDLLKASGLLSENYPSNGRVRVNRWASKALLAKIYLYGGDWIDAESASGQVINAGPYLLEKDFNRVFLYDSKEAILQLLPTDNGYNTSEAAQFVPNPSGTSLPQYSLTAYLLNTFEPGDKRFINWIGKKTVNGITYTFPYKYKVRPNFGPTFAVTEYNMVLRLAEQYLIRAEARAHLSNLTGAIADIDSIRKRAGLPLIAVTNPGITYNELLLAIQKERMVELFTEWGNRWFDLKRTQTAVSVLANRKAGWRDVDTLYPVPEAEIKLNPNLIQNPGYN</sequence>
<comment type="similarity">
    <text evidence="2">Belongs to the SusD family.</text>
</comment>
<comment type="subcellular location">
    <subcellularLocation>
        <location evidence="1">Cell outer membrane</location>
    </subcellularLocation>
</comment>
<feature type="domain" description="SusD-like N-terminal" evidence="7">
    <location>
        <begin position="87"/>
        <end position="220"/>
    </location>
</feature>
<dbReference type="InterPro" id="IPR012944">
    <property type="entry name" value="SusD_RagB_dom"/>
</dbReference>
<dbReference type="AlphaFoldDB" id="A0A3E1PAA4"/>
<comment type="caution">
    <text evidence="8">The sequence shown here is derived from an EMBL/GenBank/DDBJ whole genome shotgun (WGS) entry which is preliminary data.</text>
</comment>
<dbReference type="Proteomes" id="UP000261174">
    <property type="component" value="Unassembled WGS sequence"/>
</dbReference>
<feature type="domain" description="RagB/SusD" evidence="6">
    <location>
        <begin position="324"/>
        <end position="461"/>
    </location>
</feature>
<dbReference type="Pfam" id="PF14322">
    <property type="entry name" value="SusD-like_3"/>
    <property type="match status" value="1"/>
</dbReference>
<evidence type="ECO:0000313" key="9">
    <source>
        <dbReference type="Proteomes" id="UP000261174"/>
    </source>
</evidence>
<keyword evidence="4" id="KW-0472">Membrane</keyword>
<proteinExistence type="inferred from homology"/>
<dbReference type="OrthoDB" id="625727at2"/>
<protein>
    <submittedName>
        <fullName evidence="8">RagB/SusD family nutrient uptake outer membrane protein</fullName>
    </submittedName>
</protein>
<dbReference type="GO" id="GO:0009279">
    <property type="term" value="C:cell outer membrane"/>
    <property type="evidence" value="ECO:0007669"/>
    <property type="project" value="UniProtKB-SubCell"/>
</dbReference>
<keyword evidence="9" id="KW-1185">Reference proteome</keyword>
<accession>A0A3E1PAA4</accession>
<dbReference type="InterPro" id="IPR033985">
    <property type="entry name" value="SusD-like_N"/>
</dbReference>
<dbReference type="Pfam" id="PF07980">
    <property type="entry name" value="SusD_RagB"/>
    <property type="match status" value="1"/>
</dbReference>
<organism evidence="8 9">
    <name type="scientific">Chitinophaga silvisoli</name>
    <dbReference type="NCBI Taxonomy" id="2291814"/>
    <lineage>
        <taxon>Bacteria</taxon>
        <taxon>Pseudomonadati</taxon>
        <taxon>Bacteroidota</taxon>
        <taxon>Chitinophagia</taxon>
        <taxon>Chitinophagales</taxon>
        <taxon>Chitinophagaceae</taxon>
        <taxon>Chitinophaga</taxon>
    </lineage>
</organism>
<dbReference type="EMBL" id="QTJV01000001">
    <property type="protein sequence ID" value="RFM36958.1"/>
    <property type="molecule type" value="Genomic_DNA"/>
</dbReference>
<keyword evidence="5" id="KW-0998">Cell outer membrane</keyword>
<evidence type="ECO:0000313" key="8">
    <source>
        <dbReference type="EMBL" id="RFM36958.1"/>
    </source>
</evidence>
<dbReference type="CDD" id="cd08977">
    <property type="entry name" value="SusD"/>
    <property type="match status" value="1"/>
</dbReference>
<dbReference type="RefSeq" id="WP_116852278.1">
    <property type="nucleotide sequence ID" value="NZ_QTJV01000001.1"/>
</dbReference>
<evidence type="ECO:0000256" key="5">
    <source>
        <dbReference type="ARBA" id="ARBA00023237"/>
    </source>
</evidence>
<evidence type="ECO:0000256" key="1">
    <source>
        <dbReference type="ARBA" id="ARBA00004442"/>
    </source>
</evidence>
<dbReference type="SUPFAM" id="SSF48452">
    <property type="entry name" value="TPR-like"/>
    <property type="match status" value="1"/>
</dbReference>
<evidence type="ECO:0000256" key="4">
    <source>
        <dbReference type="ARBA" id="ARBA00023136"/>
    </source>
</evidence>
<evidence type="ECO:0000259" key="6">
    <source>
        <dbReference type="Pfam" id="PF07980"/>
    </source>
</evidence>
<evidence type="ECO:0000256" key="3">
    <source>
        <dbReference type="ARBA" id="ARBA00022729"/>
    </source>
</evidence>
<dbReference type="InterPro" id="IPR011990">
    <property type="entry name" value="TPR-like_helical_dom_sf"/>
</dbReference>